<reference evidence="1" key="1">
    <citation type="submission" date="2018-10" db="EMBL/GenBank/DDBJ databases">
        <authorList>
            <consortium name="GenomeTrakr network: Whole genome sequencing for foodborne pathogen traceback"/>
        </authorList>
    </citation>
    <scope>NUCLEOTIDE SEQUENCE</scope>
    <source>
        <strain evidence="1">FDA00013435</strain>
    </source>
</reference>
<dbReference type="InterPro" id="IPR015946">
    <property type="entry name" value="KH_dom-like_a/b"/>
</dbReference>
<proteinExistence type="predicted"/>
<dbReference type="EMBL" id="AAHRRA010000049">
    <property type="protein sequence ID" value="EBZ6054437.1"/>
    <property type="molecule type" value="Genomic_DNA"/>
</dbReference>
<organism evidence="1">
    <name type="scientific">Salmonella enterica subsp. enterica serovar Weslaco</name>
    <dbReference type="NCBI Taxonomy" id="1243597"/>
    <lineage>
        <taxon>Bacteria</taxon>
        <taxon>Pseudomonadati</taxon>
        <taxon>Pseudomonadota</taxon>
        <taxon>Gammaproteobacteria</taxon>
        <taxon>Enterobacterales</taxon>
        <taxon>Enterobacteriaceae</taxon>
        <taxon>Salmonella</taxon>
    </lineage>
</organism>
<dbReference type="InterPro" id="IPR003718">
    <property type="entry name" value="OsmC/Ohr_fam"/>
</dbReference>
<evidence type="ECO:0000313" key="1">
    <source>
        <dbReference type="EMBL" id="EBZ6054437.1"/>
    </source>
</evidence>
<dbReference type="Pfam" id="PF02566">
    <property type="entry name" value="OsmC"/>
    <property type="match status" value="1"/>
</dbReference>
<dbReference type="RefSeq" id="WP_058109180.1">
    <property type="nucleotide sequence ID" value="NZ_QDTN01000597.1"/>
</dbReference>
<name>A0A5X3P6I5_SALET</name>
<sequence length="160" mass="17580">MEHDVAKYNLVTTWKGGKASQTCCRSCIIGEQIQPSSHYVIDSDEPEMLGGQGLAANPQQLMLAAFNACMTAAFAHEAEQVGIILTYLEIQTCGELMTNISARCQSSADNSSDRLQYVIRVSGNGNIRQFEQIHCRVISASPNRWLLAQNMTIEGDLILI</sequence>
<accession>A0A5X3P6I5</accession>
<protein>
    <submittedName>
        <fullName evidence="1">OsmC family peroxiredoxin</fullName>
    </submittedName>
</protein>
<dbReference type="SUPFAM" id="SSF82784">
    <property type="entry name" value="OsmC-like"/>
    <property type="match status" value="1"/>
</dbReference>
<gene>
    <name evidence="1" type="ORF">D2118_24115</name>
</gene>
<comment type="caution">
    <text evidence="1">The sequence shown here is derived from an EMBL/GenBank/DDBJ whole genome shotgun (WGS) entry which is preliminary data.</text>
</comment>
<dbReference type="Gene3D" id="3.30.300.20">
    <property type="match status" value="1"/>
</dbReference>
<dbReference type="InterPro" id="IPR036102">
    <property type="entry name" value="OsmC/Ohrsf"/>
</dbReference>
<dbReference type="AlphaFoldDB" id="A0A5X3P6I5"/>